<evidence type="ECO:0000256" key="1">
    <source>
        <dbReference type="ARBA" id="ARBA00010518"/>
    </source>
</evidence>
<dbReference type="PROSITE" id="PS51732">
    <property type="entry name" value="ASN_GLN_ASE_3"/>
    <property type="match status" value="1"/>
</dbReference>
<dbReference type="InterPro" id="IPR036152">
    <property type="entry name" value="Asp/glu_Ase-like_sf"/>
</dbReference>
<feature type="binding site" evidence="5">
    <location>
        <begin position="188"/>
        <end position="189"/>
    </location>
    <ligand>
        <name>substrate</name>
    </ligand>
</feature>
<dbReference type="InterPro" id="IPR027473">
    <property type="entry name" value="L-asparaginase_C"/>
</dbReference>
<feature type="region of interest" description="Disordered" evidence="6">
    <location>
        <begin position="1"/>
        <end position="39"/>
    </location>
</feature>
<dbReference type="SFLD" id="SFLDS00057">
    <property type="entry name" value="Glutaminase/Asparaginase"/>
    <property type="match status" value="1"/>
</dbReference>
<dbReference type="SUPFAM" id="SSF53774">
    <property type="entry name" value="Glutaminase/Asparaginase"/>
    <property type="match status" value="1"/>
</dbReference>
<keyword evidence="7" id="KW-0472">Membrane</keyword>
<protein>
    <recommendedName>
        <fullName evidence="2">asparaginase</fullName>
        <ecNumber evidence="2">3.5.1.1</ecNumber>
    </recommendedName>
</protein>
<feature type="transmembrane region" description="Helical" evidence="7">
    <location>
        <begin position="655"/>
        <end position="682"/>
    </location>
</feature>
<keyword evidence="7" id="KW-0812">Transmembrane</keyword>
<dbReference type="InterPro" id="IPR037152">
    <property type="entry name" value="L-asparaginase_N_sf"/>
</dbReference>
<dbReference type="PANTHER" id="PTHR11707:SF28">
    <property type="entry name" value="60 KDA LYSOPHOSPHOLIPASE"/>
    <property type="match status" value="1"/>
</dbReference>
<comment type="similarity">
    <text evidence="1">Belongs to the asparaginase 1 family.</text>
</comment>
<dbReference type="PANTHER" id="PTHR11707">
    <property type="entry name" value="L-ASPARAGINASE"/>
    <property type="match status" value="1"/>
</dbReference>
<dbReference type="InterPro" id="IPR041725">
    <property type="entry name" value="L-asparaginase_I"/>
</dbReference>
<evidence type="ECO:0000313" key="10">
    <source>
        <dbReference type="EMBL" id="GMI49315.1"/>
    </source>
</evidence>
<feature type="active site" description="O-isoaspartyl threonine intermediate" evidence="4">
    <location>
        <position position="110"/>
    </location>
</feature>
<feature type="transmembrane region" description="Helical" evidence="7">
    <location>
        <begin position="453"/>
        <end position="472"/>
    </location>
</feature>
<name>A0A9W7LFN5_9STRA</name>
<feature type="domain" description="Asparaginase/glutaminase C-terminal" evidence="9">
    <location>
        <begin position="309"/>
        <end position="425"/>
    </location>
</feature>
<evidence type="ECO:0000256" key="4">
    <source>
        <dbReference type="PIRSR" id="PIRSR001220-1"/>
    </source>
</evidence>
<dbReference type="PRINTS" id="PR00139">
    <property type="entry name" value="ASNGLNASE"/>
</dbReference>
<proteinExistence type="inferred from homology"/>
<dbReference type="PIRSF" id="PIRSF500176">
    <property type="entry name" value="L_ASNase"/>
    <property type="match status" value="1"/>
</dbReference>
<evidence type="ECO:0000259" key="8">
    <source>
        <dbReference type="Pfam" id="PF00710"/>
    </source>
</evidence>
<dbReference type="InterPro" id="IPR040919">
    <property type="entry name" value="Asparaginase_C"/>
</dbReference>
<evidence type="ECO:0000256" key="6">
    <source>
        <dbReference type="SAM" id="MobiDB-lite"/>
    </source>
</evidence>
<dbReference type="OrthoDB" id="197637at2759"/>
<feature type="binding site" evidence="5">
    <location>
        <position position="157"/>
    </location>
    <ligand>
        <name>substrate</name>
    </ligand>
</feature>
<evidence type="ECO:0000256" key="5">
    <source>
        <dbReference type="PIRSR" id="PIRSR001220-2"/>
    </source>
</evidence>
<dbReference type="InterPro" id="IPR027474">
    <property type="entry name" value="L-asparaginase_N"/>
</dbReference>
<dbReference type="Gene3D" id="3.40.50.40">
    <property type="match status" value="1"/>
</dbReference>
<dbReference type="CDD" id="cd08963">
    <property type="entry name" value="L-asparaginase_I"/>
    <property type="match status" value="1"/>
</dbReference>
<reference evidence="11" key="1">
    <citation type="journal article" date="2023" name="Commun. Biol.">
        <title>Genome analysis of Parmales, the sister group of diatoms, reveals the evolutionary specialization of diatoms from phago-mixotrophs to photoautotrophs.</title>
        <authorList>
            <person name="Ban H."/>
            <person name="Sato S."/>
            <person name="Yoshikawa S."/>
            <person name="Yamada K."/>
            <person name="Nakamura Y."/>
            <person name="Ichinomiya M."/>
            <person name="Sato N."/>
            <person name="Blanc-Mathieu R."/>
            <person name="Endo H."/>
            <person name="Kuwata A."/>
            <person name="Ogata H."/>
        </authorList>
    </citation>
    <scope>NUCLEOTIDE SEQUENCE [LARGE SCALE GENOMIC DNA]</scope>
</reference>
<accession>A0A9W7LFN5</accession>
<dbReference type="AlphaFoldDB" id="A0A9W7LFN5"/>
<dbReference type="SMART" id="SM00870">
    <property type="entry name" value="Asparaginase"/>
    <property type="match status" value="1"/>
</dbReference>
<dbReference type="Proteomes" id="UP001165065">
    <property type="component" value="Unassembled WGS sequence"/>
</dbReference>
<organism evidence="10 11">
    <name type="scientific">Triparma columacea</name>
    <dbReference type="NCBI Taxonomy" id="722753"/>
    <lineage>
        <taxon>Eukaryota</taxon>
        <taxon>Sar</taxon>
        <taxon>Stramenopiles</taxon>
        <taxon>Ochrophyta</taxon>
        <taxon>Bolidophyceae</taxon>
        <taxon>Parmales</taxon>
        <taxon>Triparmaceae</taxon>
        <taxon>Triparma</taxon>
    </lineage>
</organism>
<feature type="domain" description="L-asparaginase N-terminal" evidence="8">
    <location>
        <begin position="101"/>
        <end position="283"/>
    </location>
</feature>
<dbReference type="GO" id="GO:0004067">
    <property type="term" value="F:asparaginase activity"/>
    <property type="evidence" value="ECO:0007669"/>
    <property type="project" value="UniProtKB-UniRule"/>
</dbReference>
<dbReference type="Gene3D" id="3.40.50.1170">
    <property type="entry name" value="L-asparaginase, N-terminal domain"/>
    <property type="match status" value="1"/>
</dbReference>
<evidence type="ECO:0000256" key="3">
    <source>
        <dbReference type="ARBA" id="ARBA00049366"/>
    </source>
</evidence>
<evidence type="ECO:0000313" key="11">
    <source>
        <dbReference type="Proteomes" id="UP001165065"/>
    </source>
</evidence>
<comment type="catalytic activity">
    <reaction evidence="3">
        <text>L-asparagine + H2O = L-aspartate + NH4(+)</text>
        <dbReference type="Rhea" id="RHEA:21016"/>
        <dbReference type="ChEBI" id="CHEBI:15377"/>
        <dbReference type="ChEBI" id="CHEBI:28938"/>
        <dbReference type="ChEBI" id="CHEBI:29991"/>
        <dbReference type="ChEBI" id="CHEBI:58048"/>
        <dbReference type="EC" id="3.5.1.1"/>
    </reaction>
</comment>
<keyword evidence="7" id="KW-1133">Transmembrane helix</keyword>
<dbReference type="InterPro" id="IPR006034">
    <property type="entry name" value="Asparaginase/glutaminase-like"/>
</dbReference>
<dbReference type="FunFam" id="3.40.50.1170:FF:000001">
    <property type="entry name" value="L-asparaginase 2"/>
    <property type="match status" value="1"/>
</dbReference>
<evidence type="ECO:0000259" key="9">
    <source>
        <dbReference type="Pfam" id="PF17763"/>
    </source>
</evidence>
<dbReference type="Pfam" id="PF17763">
    <property type="entry name" value="Asparaginase_C"/>
    <property type="match status" value="1"/>
</dbReference>
<dbReference type="EMBL" id="BRYA01000490">
    <property type="protein sequence ID" value="GMI49315.1"/>
    <property type="molecule type" value="Genomic_DNA"/>
</dbReference>
<dbReference type="PIRSF" id="PIRSF001220">
    <property type="entry name" value="L-ASNase_gatD"/>
    <property type="match status" value="1"/>
</dbReference>
<gene>
    <name evidence="10" type="ORF">TrCOL_g11624</name>
</gene>
<comment type="caution">
    <text evidence="10">The sequence shown here is derived from an EMBL/GenBank/DDBJ whole genome shotgun (WGS) entry which is preliminary data.</text>
</comment>
<dbReference type="Pfam" id="PF00710">
    <property type="entry name" value="Asparaginase"/>
    <property type="match status" value="1"/>
</dbReference>
<dbReference type="GO" id="GO:0009066">
    <property type="term" value="P:aspartate family amino acid metabolic process"/>
    <property type="evidence" value="ECO:0007669"/>
    <property type="project" value="UniProtKB-ARBA"/>
</dbReference>
<evidence type="ECO:0000256" key="2">
    <source>
        <dbReference type="ARBA" id="ARBA00012920"/>
    </source>
</evidence>
<sequence>MSRTPPRDASSPVSKRSKSSHPPSPPPAPPVGSLSAFSSHQSIASLASHASASNSITLVNSPFYGDDGFIDASLTASSSNPAPPSVPSVSAHQGGDQDRGKVLILYTGGTMGMKKQADGGLAPERGYLTQKIMEMEEIRNDSMPLCYIKEYKELIDSSAMGHSEWCMIARDISENYYKFDGFVVIMGTDTMAYAATALSFMLENLNKTVVFTGSQIPFAEVYNDARRNLIASIIFASNQDFCEVCLFFNASLLRGNRSVKQNAFGLDAFSSPNFPPLATLGVNTVTRKDIALPPPTAPFRLFTDFETGVVTVKLIPKFDDEPLLMMVKHSSKLRAVIFEMYGTGNAPGCKRGLMDVLSTCRTRGILVVVATQCSKGSVVMGKYSVGKALEGMGGVSAGDMTAEATAVKVAYLMRKVGTMEEVKRLLEVNLRGELSDLESHKKKTSDPLTFEHLFPFYLIVTFFGLFVMFAGLRCMMDGSDDIITHNLDGSLNGFSWFWGFLCGFCRINPACAVMVSTCLVSLSLWSKHRAMSVKSGLSYLAFPDQGCRSPPPKGLHDVSQSAILKSQSMASLIAIPSGAASSSMTKALAQTSSSDNLLAHDNNLLAHDNLLAHSKSGGSTSVFPLSPLPSSPPDHIPKTKPIDPYHRWYHSLTKVTFLIALSNTLLVLLFGMTCSIFPGWIWHFSAVFFYNVPKMKSVDRAIVGVCPSYGGDMCLSNDAWLLLSNGLLSKYKRADVESVARGVNVAQNGGLIINVMARDIAPGIPALISNVDALAPFYGGKLSVVIYENDSVDGTRDMIKEWRGRKNNYAVDLITCEDEGDEDCRLQETHRYDQHGDKMSAIGKMADYRNKVMDYISKNYNPKEYTHMMVADVDLAISWAPLGLLHTLGTVGEHSPVAVRGIMMIPGALGSLYSPYDYSAFRPYINEDNEGLRNLHDWFCELAPPGSRWRNNCDVMSPFNMMHMLSLDTEFVSEPYPIASGFNGATIYPYSQILATHPRYDDGDDGQRCEHIGFNYHLTDSDNWEEAPENAKFAEKMYVNPKWTIHLDPRRPGGPTGWRFASLIATQGVNVQCGIMFTSVCLCNWMLAGAVAAAITGMVRAWEKLIKTPAFRKLAVAAGVNLAEFVPGGLGGGQFRKNTADEGVLEMMAIAAREGLAREGDSDDEEAGFLSKVTRVNKNH</sequence>
<evidence type="ECO:0000256" key="7">
    <source>
        <dbReference type="SAM" id="Phobius"/>
    </source>
</evidence>
<keyword evidence="11" id="KW-1185">Reference proteome</keyword>
<dbReference type="EC" id="3.5.1.1" evidence="2"/>
<feature type="region of interest" description="Disordered" evidence="6">
    <location>
        <begin position="75"/>
        <end position="96"/>
    </location>
</feature>